<comment type="caution">
    <text evidence="1">The sequence shown here is derived from an EMBL/GenBank/DDBJ whole genome shotgun (WGS) entry which is preliminary data.</text>
</comment>
<protein>
    <submittedName>
        <fullName evidence="1">Uncharacterized protein</fullName>
    </submittedName>
</protein>
<sequence length="259" mass="29003">DPLKNIQIMAKGQTGILYAGQSVTVVAPGHGIASATKYRIVSYHHQVRKNSIKHGFNFVTNLDLVSDELSPTTQVIDPRRYMLNKDPVGAALEILALTNRRHKTSEVTQRKGFGDTLPIEKIFYSGSGVAFPEDPEDGFIFRLTTDIPSTHLAGYYQYDEGAVAWIRQPAIFRRSVNPTYGQVTGDINENTSDHADYRWTGSAWLRIDHGGLDGLGDDDHTQYYNEGRHSAVEHLASMMAIELRPWTTNFNVSWDGTNY</sequence>
<organism evidence="1">
    <name type="scientific">marine sediment metagenome</name>
    <dbReference type="NCBI Taxonomy" id="412755"/>
    <lineage>
        <taxon>unclassified sequences</taxon>
        <taxon>metagenomes</taxon>
        <taxon>ecological metagenomes</taxon>
    </lineage>
</organism>
<dbReference type="AlphaFoldDB" id="X0VWV0"/>
<dbReference type="EMBL" id="BARS01033826">
    <property type="protein sequence ID" value="GAG15592.1"/>
    <property type="molecule type" value="Genomic_DNA"/>
</dbReference>
<feature type="non-terminal residue" evidence="1">
    <location>
        <position position="1"/>
    </location>
</feature>
<reference evidence="1" key="1">
    <citation type="journal article" date="2014" name="Front. Microbiol.">
        <title>High frequency of phylogenetically diverse reductive dehalogenase-homologous genes in deep subseafloor sedimentary metagenomes.</title>
        <authorList>
            <person name="Kawai M."/>
            <person name="Futagami T."/>
            <person name="Toyoda A."/>
            <person name="Takaki Y."/>
            <person name="Nishi S."/>
            <person name="Hori S."/>
            <person name="Arai W."/>
            <person name="Tsubouchi T."/>
            <person name="Morono Y."/>
            <person name="Uchiyama I."/>
            <person name="Ito T."/>
            <person name="Fujiyama A."/>
            <person name="Inagaki F."/>
            <person name="Takami H."/>
        </authorList>
    </citation>
    <scope>NUCLEOTIDE SEQUENCE</scope>
    <source>
        <strain evidence="1">Expedition CK06-06</strain>
    </source>
</reference>
<name>X0VWV0_9ZZZZ</name>
<evidence type="ECO:0000313" key="1">
    <source>
        <dbReference type="EMBL" id="GAG15592.1"/>
    </source>
</evidence>
<gene>
    <name evidence="1" type="ORF">S01H1_52341</name>
</gene>
<feature type="non-terminal residue" evidence="1">
    <location>
        <position position="259"/>
    </location>
</feature>
<proteinExistence type="predicted"/>
<accession>X0VWV0</accession>